<name>A0A1F2WEV8_9ACTN</name>
<accession>A0A1F2WEV8</accession>
<proteinExistence type="predicted"/>
<sequence length="289" mass="32828">MKQRKINKAIIGRRAKEYLESNRGLKGVLKLYRDVFSIQKKIGQKIPDQLPHLKGGEISFRIEEGRRLIEPDELEVNTAVLREMMKELGEVLKGEDSKPLEKLEDILADDEEVRRLTEAFLEERDGDDTHGMAESGIEPEILYMLMHIAIAPFFWKQASTLSKKADLGQVPQGTCPVCGELPIMGFLREEDGLRILECSLCGTRWGIPRMMCPFCRTTDQKKLSYIFAEGDQSRRAYLCEACKRYIKIRTGGGQGIEEMVLPLEDLATVHLDNAAAERGYERGCRTVFS</sequence>
<dbReference type="PANTHER" id="PTHR37689">
    <property type="entry name" value="PROTEIN FDHE"/>
    <property type="match status" value="1"/>
</dbReference>
<reference evidence="2 3" key="1">
    <citation type="journal article" date="2016" name="Nat. Commun.">
        <title>Thousands of microbial genomes shed light on interconnected biogeochemical processes in an aquifer system.</title>
        <authorList>
            <person name="Anantharaman K."/>
            <person name="Brown C.T."/>
            <person name="Hug L.A."/>
            <person name="Sharon I."/>
            <person name="Castelle C.J."/>
            <person name="Probst A.J."/>
            <person name="Thomas B.C."/>
            <person name="Singh A."/>
            <person name="Wilkins M.J."/>
            <person name="Karaoz U."/>
            <person name="Brodie E.L."/>
            <person name="Williams K.H."/>
            <person name="Hubbard S.S."/>
            <person name="Banfield J.F."/>
        </authorList>
    </citation>
    <scope>NUCLEOTIDE SEQUENCE [LARGE SCALE GENOMIC DNA]</scope>
</reference>
<dbReference type="GO" id="GO:0051604">
    <property type="term" value="P:protein maturation"/>
    <property type="evidence" value="ECO:0007669"/>
    <property type="project" value="TreeGrafter"/>
</dbReference>
<dbReference type="EMBL" id="MELK01000054">
    <property type="protein sequence ID" value="OFW55389.1"/>
    <property type="molecule type" value="Genomic_DNA"/>
</dbReference>
<dbReference type="SUPFAM" id="SSF144020">
    <property type="entry name" value="FdhE-like"/>
    <property type="match status" value="1"/>
</dbReference>
<organism evidence="2 3">
    <name type="scientific">Candidatus Solincola sediminis</name>
    <dbReference type="NCBI Taxonomy" id="1797199"/>
    <lineage>
        <taxon>Bacteria</taxon>
        <taxon>Bacillati</taxon>
        <taxon>Actinomycetota</taxon>
        <taxon>Candidatus Geothermincolia</taxon>
        <taxon>Candidatus Geothermincolales</taxon>
        <taxon>Candidatus Geothermincolaceae</taxon>
        <taxon>Candidatus Solincola</taxon>
    </lineage>
</organism>
<evidence type="ECO:0000259" key="1">
    <source>
        <dbReference type="Pfam" id="PF24859"/>
    </source>
</evidence>
<dbReference type="InterPro" id="IPR056797">
    <property type="entry name" value="FdhE_central"/>
</dbReference>
<gene>
    <name evidence="2" type="ORF">A2Y75_09720</name>
</gene>
<dbReference type="GO" id="GO:0008199">
    <property type="term" value="F:ferric iron binding"/>
    <property type="evidence" value="ECO:0007669"/>
    <property type="project" value="TreeGrafter"/>
</dbReference>
<dbReference type="Gene3D" id="3.90.1670.10">
    <property type="entry name" value="FdhE-like domain"/>
    <property type="match status" value="1"/>
</dbReference>
<dbReference type="AlphaFoldDB" id="A0A1F2WEV8"/>
<dbReference type="PANTHER" id="PTHR37689:SF1">
    <property type="entry name" value="PROTEIN FDHE"/>
    <property type="match status" value="1"/>
</dbReference>
<dbReference type="CDD" id="cd16341">
    <property type="entry name" value="FdhE"/>
    <property type="match status" value="1"/>
</dbReference>
<evidence type="ECO:0000313" key="2">
    <source>
        <dbReference type="EMBL" id="OFW55389.1"/>
    </source>
</evidence>
<dbReference type="Pfam" id="PF24859">
    <property type="entry name" value="FdhE_central"/>
    <property type="match status" value="1"/>
</dbReference>
<dbReference type="Proteomes" id="UP000177876">
    <property type="component" value="Unassembled WGS sequence"/>
</dbReference>
<dbReference type="InterPro" id="IPR006452">
    <property type="entry name" value="Formate_DH_accessory"/>
</dbReference>
<comment type="caution">
    <text evidence="2">The sequence shown here is derived from an EMBL/GenBank/DDBJ whole genome shotgun (WGS) entry which is preliminary data.</text>
</comment>
<dbReference type="InterPro" id="IPR024064">
    <property type="entry name" value="FdhE-like_sf"/>
</dbReference>
<dbReference type="GO" id="GO:0005829">
    <property type="term" value="C:cytosol"/>
    <property type="evidence" value="ECO:0007669"/>
    <property type="project" value="TreeGrafter"/>
</dbReference>
<evidence type="ECO:0000313" key="3">
    <source>
        <dbReference type="Proteomes" id="UP000177876"/>
    </source>
</evidence>
<dbReference type="STRING" id="1797197.A2Y75_09720"/>
<feature type="domain" description="FdhE central" evidence="1">
    <location>
        <begin position="174"/>
        <end position="209"/>
    </location>
</feature>
<protein>
    <recommendedName>
        <fullName evidence="1">FdhE central domain-containing protein</fullName>
    </recommendedName>
</protein>